<proteinExistence type="predicted"/>
<protein>
    <recommendedName>
        <fullName evidence="1">Glycoamylase-like domain-containing protein</fullName>
    </recommendedName>
</protein>
<feature type="domain" description="Glycoamylase-like" evidence="1">
    <location>
        <begin position="223"/>
        <end position="469"/>
    </location>
</feature>
<reference evidence="2 3" key="1">
    <citation type="submission" date="2020-08" db="EMBL/GenBank/DDBJ databases">
        <title>Genomic Encyclopedia of Type Strains, Phase IV (KMG-IV): sequencing the most valuable type-strain genomes for metagenomic binning, comparative biology and taxonomic classification.</title>
        <authorList>
            <person name="Goeker M."/>
        </authorList>
    </citation>
    <scope>NUCLEOTIDE SEQUENCE [LARGE SCALE GENOMIC DNA]</scope>
    <source>
        <strain evidence="2 3">DSM 24163</strain>
    </source>
</reference>
<sequence>MRMFRNVRAAVWGWAACALLGWAWQGGLVNAQPTDPPLPAPTHSRELPAFFGDIEKRTFDYFWETTNPVNGLVPDRYPYDEPFASIAAMGFGLTAYPIASERGWITREQACERVLTTLRFLHDAPQGDAPTGTAGHRGFFYHFLELQSGHRYKAWVELSTVDTALLLGGVLFAQTWFDRDEADDAEIRQLADAIYRRVDWPWMQQRGALISMGWYPERGFIDHDWGGYNEAMLVYLLALGSPTHPVGPEAWREWASTYDDSWAKYYGQTHLGFGPMFGHQYSHVWVDFRGIRDAYMRDRNSDYFINSRKATLAQRNYAIANPLGFKSYGKNVWGLTASDGPGHFVQQREGGVRIFRGYSARGAGSKDAYDDGTIAPTAALGSLPFAPEIVIPATRTLLKRYKEQIYGEYGFLDAFNRSFDYDVPLKYGKRIPGWGWVADQYIGIDQGPILLMIQNYRNGRVWQVMRRNPHLRLGLERAGFSGGWLDAPVGTRMSRTGKVLGAPTPRAAMDTNR</sequence>
<evidence type="ECO:0000313" key="2">
    <source>
        <dbReference type="EMBL" id="MBB5209544.1"/>
    </source>
</evidence>
<evidence type="ECO:0000259" key="1">
    <source>
        <dbReference type="Pfam" id="PF10091"/>
    </source>
</evidence>
<dbReference type="RefSeq" id="WP_183962084.1">
    <property type="nucleotide sequence ID" value="NZ_JACHHP010000007.1"/>
</dbReference>
<dbReference type="AlphaFoldDB" id="A0A7W8G1L4"/>
<dbReference type="InterPro" id="IPR016883">
    <property type="entry name" value="UCP028431"/>
</dbReference>
<keyword evidence="3" id="KW-1185">Reference proteome</keyword>
<dbReference type="Pfam" id="PF10091">
    <property type="entry name" value="Glycoamylase"/>
    <property type="match status" value="1"/>
</dbReference>
<gene>
    <name evidence="2" type="ORF">HNQ52_003116</name>
</gene>
<comment type="caution">
    <text evidence="2">The sequence shown here is derived from an EMBL/GenBank/DDBJ whole genome shotgun (WGS) entry which is preliminary data.</text>
</comment>
<dbReference type="Gene3D" id="1.50.10.140">
    <property type="match status" value="1"/>
</dbReference>
<name>A0A7W8G1L4_9GAMM</name>
<dbReference type="Proteomes" id="UP000521199">
    <property type="component" value="Unassembled WGS sequence"/>
</dbReference>
<evidence type="ECO:0000313" key="3">
    <source>
        <dbReference type="Proteomes" id="UP000521199"/>
    </source>
</evidence>
<dbReference type="PIRSF" id="PIRSF028431">
    <property type="entry name" value="UCP028431"/>
    <property type="match status" value="1"/>
</dbReference>
<accession>A0A7W8G1L4</accession>
<dbReference type="InterPro" id="IPR019282">
    <property type="entry name" value="Glycoamylase-like_cons_dom"/>
</dbReference>
<dbReference type="EMBL" id="JACHHP010000007">
    <property type="protein sequence ID" value="MBB5209544.1"/>
    <property type="molecule type" value="Genomic_DNA"/>
</dbReference>
<organism evidence="2 3">
    <name type="scientific">Chiayiivirga flava</name>
    <dbReference type="NCBI Taxonomy" id="659595"/>
    <lineage>
        <taxon>Bacteria</taxon>
        <taxon>Pseudomonadati</taxon>
        <taxon>Pseudomonadota</taxon>
        <taxon>Gammaproteobacteria</taxon>
        <taxon>Lysobacterales</taxon>
        <taxon>Lysobacteraceae</taxon>
        <taxon>Chiayiivirga</taxon>
    </lineage>
</organism>